<keyword evidence="4" id="KW-0862">Zinc</keyword>
<dbReference type="InterPro" id="IPR050178">
    <property type="entry name" value="AspA/AstE_fam"/>
</dbReference>
<dbReference type="AlphaFoldDB" id="A0A4S3LYJ4"/>
<evidence type="ECO:0000313" key="7">
    <source>
        <dbReference type="Proteomes" id="UP000305939"/>
    </source>
</evidence>
<evidence type="ECO:0000313" key="6">
    <source>
        <dbReference type="EMBL" id="THD66365.1"/>
    </source>
</evidence>
<keyword evidence="3" id="KW-0378">Hydrolase</keyword>
<evidence type="ECO:0000259" key="5">
    <source>
        <dbReference type="Pfam" id="PF24827"/>
    </source>
</evidence>
<dbReference type="EMBL" id="SSMC01000003">
    <property type="protein sequence ID" value="THD66365.1"/>
    <property type="molecule type" value="Genomic_DNA"/>
</dbReference>
<dbReference type="InterPro" id="IPR055438">
    <property type="entry name" value="AstE_AspA_cat"/>
</dbReference>
<sequence>MMSETKLIVKKPASHVNRVLFEHNANPEAPCLVVFCGIHGNEKAGLEAFHLLLPLLEEEKLSGSLYVLSGNIPALARGQRFIDEDLNRLWKRKSLEDGFLSENKISENKDRKELLRIINDISSTITGPLYFIDVHTTSAASIPFITIDDSLINRRFTSVFPVPVVLGIEEYLQGALLSYINQQGFVSLGFEAGEHHDECSVRNAESFLYMALCVAGVMKPNQDLIKTHRERLERNSGKDHSFYEVIYRFALGPGDDFKMCRGYENFQKVGEGALLAYYNGKELKAEEETTIFMPLYQKQGEDGFFFVRRIPSWILGVSAGLRLLRLDALLALLPGISWIDPEKNGLRVNLKTVRFLAKPLFHLLGYREIEEDQYHLLIYNRERASQKERYPFKYPKL</sequence>
<organism evidence="6 7">
    <name type="scientific">Robertkochia marina</name>
    <dbReference type="NCBI Taxonomy" id="1227945"/>
    <lineage>
        <taxon>Bacteria</taxon>
        <taxon>Pseudomonadati</taxon>
        <taxon>Bacteroidota</taxon>
        <taxon>Flavobacteriia</taxon>
        <taxon>Flavobacteriales</taxon>
        <taxon>Flavobacteriaceae</taxon>
        <taxon>Robertkochia</taxon>
    </lineage>
</organism>
<gene>
    <name evidence="6" type="ORF">E7Z59_11160</name>
</gene>
<proteinExistence type="predicted"/>
<dbReference type="Pfam" id="PF24827">
    <property type="entry name" value="AstE_AspA_cat"/>
    <property type="match status" value="1"/>
</dbReference>
<keyword evidence="7" id="KW-1185">Reference proteome</keyword>
<reference evidence="6 7" key="1">
    <citation type="submission" date="2019-04" db="EMBL/GenBank/DDBJ databases">
        <title>Draft genome sequence of Robertkochia marina CC-AMO-30D.</title>
        <authorList>
            <person name="Hameed A."/>
            <person name="Lin S.-Y."/>
            <person name="Shahina M."/>
            <person name="Lai W.-A."/>
            <person name="Young C.-C."/>
        </authorList>
    </citation>
    <scope>NUCLEOTIDE SEQUENCE [LARGE SCALE GENOMIC DNA]</scope>
    <source>
        <strain evidence="6 7">CC-AMO-30D</strain>
    </source>
</reference>
<evidence type="ECO:0000256" key="2">
    <source>
        <dbReference type="ARBA" id="ARBA00022723"/>
    </source>
</evidence>
<name>A0A4S3LYJ4_9FLAO</name>
<dbReference type="RefSeq" id="WP_136336437.1">
    <property type="nucleotide sequence ID" value="NZ_QXMP01000006.1"/>
</dbReference>
<dbReference type="GO" id="GO:0046872">
    <property type="term" value="F:metal ion binding"/>
    <property type="evidence" value="ECO:0007669"/>
    <property type="project" value="UniProtKB-KW"/>
</dbReference>
<evidence type="ECO:0000256" key="4">
    <source>
        <dbReference type="ARBA" id="ARBA00022833"/>
    </source>
</evidence>
<dbReference type="OrthoDB" id="1523003at2"/>
<protein>
    <submittedName>
        <fullName evidence="6">Aspartoacylase</fullName>
    </submittedName>
</protein>
<dbReference type="GO" id="GO:0005829">
    <property type="term" value="C:cytosol"/>
    <property type="evidence" value="ECO:0007669"/>
    <property type="project" value="TreeGrafter"/>
</dbReference>
<accession>A0A4S3LYJ4</accession>
<dbReference type="GO" id="GO:0016788">
    <property type="term" value="F:hydrolase activity, acting on ester bonds"/>
    <property type="evidence" value="ECO:0007669"/>
    <property type="project" value="InterPro"/>
</dbReference>
<dbReference type="SUPFAM" id="SSF53187">
    <property type="entry name" value="Zn-dependent exopeptidases"/>
    <property type="match status" value="1"/>
</dbReference>
<comment type="cofactor">
    <cofactor evidence="1">
        <name>Zn(2+)</name>
        <dbReference type="ChEBI" id="CHEBI:29105"/>
    </cofactor>
</comment>
<evidence type="ECO:0000256" key="1">
    <source>
        <dbReference type="ARBA" id="ARBA00001947"/>
    </source>
</evidence>
<keyword evidence="2" id="KW-0479">Metal-binding</keyword>
<dbReference type="Gene3D" id="3.40.630.10">
    <property type="entry name" value="Zn peptidases"/>
    <property type="match status" value="1"/>
</dbReference>
<feature type="domain" description="Succinylglutamate desuccinylase/Aspartoacylase catalytic" evidence="5">
    <location>
        <begin position="30"/>
        <end position="195"/>
    </location>
</feature>
<dbReference type="PANTHER" id="PTHR15162:SF7">
    <property type="entry name" value="SUCCINYLGLUTAMATE DESUCCINYLASE"/>
    <property type="match status" value="1"/>
</dbReference>
<dbReference type="PANTHER" id="PTHR15162">
    <property type="entry name" value="ASPARTOACYLASE"/>
    <property type="match status" value="1"/>
</dbReference>
<dbReference type="Proteomes" id="UP000305939">
    <property type="component" value="Unassembled WGS sequence"/>
</dbReference>
<comment type="caution">
    <text evidence="6">The sequence shown here is derived from an EMBL/GenBank/DDBJ whole genome shotgun (WGS) entry which is preliminary data.</text>
</comment>
<evidence type="ECO:0000256" key="3">
    <source>
        <dbReference type="ARBA" id="ARBA00022801"/>
    </source>
</evidence>